<evidence type="ECO:0000313" key="10">
    <source>
        <dbReference type="EMBL" id="HIT98650.1"/>
    </source>
</evidence>
<evidence type="ECO:0000256" key="8">
    <source>
        <dbReference type="ARBA" id="ARBA00050776"/>
    </source>
</evidence>
<reference evidence="10" key="1">
    <citation type="submission" date="2020-10" db="EMBL/GenBank/DDBJ databases">
        <authorList>
            <person name="Gilroy R."/>
        </authorList>
    </citation>
    <scope>NUCLEOTIDE SEQUENCE</scope>
    <source>
        <strain evidence="10">CHK176-22527</strain>
    </source>
</reference>
<dbReference type="PIRSF" id="PIRSF005572">
    <property type="entry name" value="NifS"/>
    <property type="match status" value="1"/>
</dbReference>
<proteinExistence type="inferred from homology"/>
<reference evidence="10" key="2">
    <citation type="journal article" date="2021" name="PeerJ">
        <title>Extensive microbial diversity within the chicken gut microbiome revealed by metagenomics and culture.</title>
        <authorList>
            <person name="Gilroy R."/>
            <person name="Ravi A."/>
            <person name="Getino M."/>
            <person name="Pursley I."/>
            <person name="Horton D.L."/>
            <person name="Alikhan N.F."/>
            <person name="Baker D."/>
            <person name="Gharbi K."/>
            <person name="Hall N."/>
            <person name="Watson M."/>
            <person name="Adriaenssens E.M."/>
            <person name="Foster-Nyarko E."/>
            <person name="Jarju S."/>
            <person name="Secka A."/>
            <person name="Antonio M."/>
            <person name="Oren A."/>
            <person name="Chaudhuri R.R."/>
            <person name="La Ragione R."/>
            <person name="Hildebrand F."/>
            <person name="Pallen M.J."/>
        </authorList>
    </citation>
    <scope>NUCLEOTIDE SEQUENCE</scope>
    <source>
        <strain evidence="10">CHK176-22527</strain>
    </source>
</reference>
<dbReference type="Gene3D" id="3.90.1150.10">
    <property type="entry name" value="Aspartate Aminotransferase, domain 1"/>
    <property type="match status" value="1"/>
</dbReference>
<evidence type="ECO:0000256" key="7">
    <source>
        <dbReference type="ARBA" id="ARBA00023014"/>
    </source>
</evidence>
<dbReference type="Proteomes" id="UP000824159">
    <property type="component" value="Unassembled WGS sequence"/>
</dbReference>
<feature type="domain" description="Aminotransferase class V" evidence="9">
    <location>
        <begin position="2"/>
        <end position="370"/>
    </location>
</feature>
<dbReference type="GO" id="GO:0051536">
    <property type="term" value="F:iron-sulfur cluster binding"/>
    <property type="evidence" value="ECO:0007669"/>
    <property type="project" value="UniProtKB-KW"/>
</dbReference>
<dbReference type="AlphaFoldDB" id="A0A9D1HAI7"/>
<dbReference type="SUPFAM" id="SSF53383">
    <property type="entry name" value="PLP-dependent transferases"/>
    <property type="match status" value="1"/>
</dbReference>
<gene>
    <name evidence="10" type="ORF">IAD12_00155</name>
</gene>
<evidence type="ECO:0000256" key="6">
    <source>
        <dbReference type="ARBA" id="ARBA00023004"/>
    </source>
</evidence>
<dbReference type="InterPro" id="IPR000192">
    <property type="entry name" value="Aminotrans_V_dom"/>
</dbReference>
<dbReference type="GO" id="GO:0046872">
    <property type="term" value="F:metal ion binding"/>
    <property type="evidence" value="ECO:0007669"/>
    <property type="project" value="UniProtKB-KW"/>
</dbReference>
<dbReference type="InterPro" id="IPR015424">
    <property type="entry name" value="PyrdxlP-dep_Trfase"/>
</dbReference>
<evidence type="ECO:0000259" key="9">
    <source>
        <dbReference type="Pfam" id="PF00266"/>
    </source>
</evidence>
<comment type="similarity">
    <text evidence="2">Belongs to the class-V pyridoxal-phosphate-dependent aminotransferase family. NifS/IscS subfamily.</text>
</comment>
<keyword evidence="7" id="KW-0411">Iron-sulfur</keyword>
<dbReference type="Pfam" id="PF00266">
    <property type="entry name" value="Aminotran_5"/>
    <property type="match status" value="1"/>
</dbReference>
<sequence length="389" mass="42476">MIYLDNSATTKQYPEVTRLMIDYMDESFGNPSSLYQLGVDSEKAIKTARRQVEKAMGVGAEGGRLYFTSGGTEADNMAVFGAVRAMKRYGSKVVTTKVEHPAVLECCRRLESEGFEVVYVGVDEKCRLDEEQLADSIDEKTILVTIMHVNNEVGTVMPAGRIKQIMKEKKSPGLFHCDAVQSFGKISLPKDADMISVSSHKIHGPKGAGALYVKKDVNIPAFIEGGGQERGMRSGTENVPAIAGFGLAAEMSCENIGTDLDRMERIRDRFLNGFKNNIDDIIINSPEETGEKPGSCCGSVLNVSFLGTRGEVLLHTLEQDGIFVSTGSACSSNKKGQSHVLKAMGLKDKEIEGTLRFSIGRFNSEEEADTVIEKVCGAVKRFRKLGSFR</sequence>
<accession>A0A9D1HAI7</accession>
<organism evidence="10 11">
    <name type="scientific">Candidatus Allocopromorpha excrementavium</name>
    <dbReference type="NCBI Taxonomy" id="2840741"/>
    <lineage>
        <taxon>Bacteria</taxon>
        <taxon>Bacillati</taxon>
        <taxon>Bacillota</taxon>
        <taxon>Clostridia</taxon>
        <taxon>Eubacteriales</taxon>
        <taxon>Eubacteriaceae</taxon>
        <taxon>Eubacteriaceae incertae sedis</taxon>
        <taxon>Candidatus Allocopromorpha</taxon>
    </lineage>
</organism>
<dbReference type="PANTHER" id="PTHR11601">
    <property type="entry name" value="CYSTEINE DESULFURYLASE FAMILY MEMBER"/>
    <property type="match status" value="1"/>
</dbReference>
<dbReference type="InterPro" id="IPR015422">
    <property type="entry name" value="PyrdxlP-dep_Trfase_small"/>
</dbReference>
<dbReference type="InterPro" id="IPR016454">
    <property type="entry name" value="Cysteine_dSase"/>
</dbReference>
<evidence type="ECO:0000256" key="2">
    <source>
        <dbReference type="ARBA" id="ARBA00006490"/>
    </source>
</evidence>
<dbReference type="GO" id="GO:0031071">
    <property type="term" value="F:cysteine desulfurase activity"/>
    <property type="evidence" value="ECO:0007669"/>
    <property type="project" value="UniProtKB-EC"/>
</dbReference>
<keyword evidence="6" id="KW-0408">Iron</keyword>
<evidence type="ECO:0000256" key="5">
    <source>
        <dbReference type="ARBA" id="ARBA00022898"/>
    </source>
</evidence>
<name>A0A9D1HAI7_9FIRM</name>
<keyword evidence="4" id="KW-0479">Metal-binding</keyword>
<dbReference type="PANTHER" id="PTHR11601:SF34">
    <property type="entry name" value="CYSTEINE DESULFURASE"/>
    <property type="match status" value="1"/>
</dbReference>
<comment type="catalytic activity">
    <reaction evidence="8">
        <text>(sulfur carrier)-H + L-cysteine = (sulfur carrier)-SH + L-alanine</text>
        <dbReference type="Rhea" id="RHEA:43892"/>
        <dbReference type="Rhea" id="RHEA-COMP:14737"/>
        <dbReference type="Rhea" id="RHEA-COMP:14739"/>
        <dbReference type="ChEBI" id="CHEBI:29917"/>
        <dbReference type="ChEBI" id="CHEBI:35235"/>
        <dbReference type="ChEBI" id="CHEBI:57972"/>
        <dbReference type="ChEBI" id="CHEBI:64428"/>
        <dbReference type="EC" id="2.8.1.7"/>
    </reaction>
</comment>
<dbReference type="Gene3D" id="1.10.260.50">
    <property type="match status" value="1"/>
</dbReference>
<evidence type="ECO:0000313" key="11">
    <source>
        <dbReference type="Proteomes" id="UP000824159"/>
    </source>
</evidence>
<evidence type="ECO:0000256" key="4">
    <source>
        <dbReference type="ARBA" id="ARBA00022723"/>
    </source>
</evidence>
<evidence type="ECO:0000256" key="3">
    <source>
        <dbReference type="ARBA" id="ARBA00022679"/>
    </source>
</evidence>
<protein>
    <submittedName>
        <fullName evidence="10">Cysteine desulfurase</fullName>
    </submittedName>
</protein>
<comment type="cofactor">
    <cofactor evidence="1">
        <name>pyridoxal 5'-phosphate</name>
        <dbReference type="ChEBI" id="CHEBI:597326"/>
    </cofactor>
</comment>
<keyword evidence="5" id="KW-0663">Pyridoxal phosphate</keyword>
<keyword evidence="3" id="KW-0808">Transferase</keyword>
<evidence type="ECO:0000256" key="1">
    <source>
        <dbReference type="ARBA" id="ARBA00001933"/>
    </source>
</evidence>
<dbReference type="InterPro" id="IPR015421">
    <property type="entry name" value="PyrdxlP-dep_Trfase_major"/>
</dbReference>
<dbReference type="Gene3D" id="3.40.640.10">
    <property type="entry name" value="Type I PLP-dependent aspartate aminotransferase-like (Major domain)"/>
    <property type="match status" value="1"/>
</dbReference>
<comment type="caution">
    <text evidence="10">The sequence shown here is derived from an EMBL/GenBank/DDBJ whole genome shotgun (WGS) entry which is preliminary data.</text>
</comment>
<dbReference type="EMBL" id="DVLX01000003">
    <property type="protein sequence ID" value="HIT98650.1"/>
    <property type="molecule type" value="Genomic_DNA"/>
</dbReference>